<evidence type="ECO:0000259" key="4">
    <source>
        <dbReference type="Pfam" id="PF05726"/>
    </source>
</evidence>
<evidence type="ECO:0000259" key="3">
    <source>
        <dbReference type="Pfam" id="PF02678"/>
    </source>
</evidence>
<dbReference type="Pfam" id="PF02678">
    <property type="entry name" value="Pirin"/>
    <property type="match status" value="1"/>
</dbReference>
<feature type="domain" description="Pirin C-terminal" evidence="4">
    <location>
        <begin position="179"/>
        <end position="286"/>
    </location>
</feature>
<keyword evidence="6" id="KW-1185">Reference proteome</keyword>
<dbReference type="CDD" id="cd02909">
    <property type="entry name" value="cupin_pirin_N"/>
    <property type="match status" value="1"/>
</dbReference>
<dbReference type="SUPFAM" id="SSF51182">
    <property type="entry name" value="RmlC-like cupins"/>
    <property type="match status" value="1"/>
</dbReference>
<proteinExistence type="inferred from homology"/>
<dbReference type="Gene3D" id="2.60.120.10">
    <property type="entry name" value="Jelly Rolls"/>
    <property type="match status" value="2"/>
</dbReference>
<evidence type="ECO:0000256" key="2">
    <source>
        <dbReference type="RuleBase" id="RU003457"/>
    </source>
</evidence>
<accession>A0ABR4KI04</accession>
<dbReference type="EMBL" id="JBFXLU010000028">
    <property type="protein sequence ID" value="KAL2851919.1"/>
    <property type="molecule type" value="Genomic_DNA"/>
</dbReference>
<reference evidence="5 6" key="1">
    <citation type="submission" date="2024-07" db="EMBL/GenBank/DDBJ databases">
        <title>Section-level genome sequencing and comparative genomics of Aspergillus sections Usti and Cavernicolus.</title>
        <authorList>
            <consortium name="Lawrence Berkeley National Laboratory"/>
            <person name="Nybo J.L."/>
            <person name="Vesth T.C."/>
            <person name="Theobald S."/>
            <person name="Frisvad J.C."/>
            <person name="Larsen T.O."/>
            <person name="Kjaerboelling I."/>
            <person name="Rothschild-Mancinelli K."/>
            <person name="Lyhne E.K."/>
            <person name="Kogle M.E."/>
            <person name="Barry K."/>
            <person name="Clum A."/>
            <person name="Na H."/>
            <person name="Ledsgaard L."/>
            <person name="Lin J."/>
            <person name="Lipzen A."/>
            <person name="Kuo A."/>
            <person name="Riley R."/>
            <person name="Mondo S."/>
            <person name="Labutti K."/>
            <person name="Haridas S."/>
            <person name="Pangalinan J."/>
            <person name="Salamov A.A."/>
            <person name="Simmons B.A."/>
            <person name="Magnuson J.K."/>
            <person name="Chen J."/>
            <person name="Drula E."/>
            <person name="Henrissat B."/>
            <person name="Wiebenga A."/>
            <person name="Lubbers R.J."/>
            <person name="Gomes A.C."/>
            <person name="Makela M.R."/>
            <person name="Stajich J."/>
            <person name="Grigoriev I.V."/>
            <person name="Mortensen U.H."/>
            <person name="De Vries R.P."/>
            <person name="Baker S.E."/>
            <person name="Andersen M.R."/>
        </authorList>
    </citation>
    <scope>NUCLEOTIDE SEQUENCE [LARGE SCALE GENOMIC DNA]</scope>
    <source>
        <strain evidence="5 6">CBS 123904</strain>
    </source>
</reference>
<dbReference type="PANTHER" id="PTHR13903">
    <property type="entry name" value="PIRIN-RELATED"/>
    <property type="match status" value="1"/>
</dbReference>
<organism evidence="5 6">
    <name type="scientific">Aspergillus pseudoustus</name>
    <dbReference type="NCBI Taxonomy" id="1810923"/>
    <lineage>
        <taxon>Eukaryota</taxon>
        <taxon>Fungi</taxon>
        <taxon>Dikarya</taxon>
        <taxon>Ascomycota</taxon>
        <taxon>Pezizomycotina</taxon>
        <taxon>Eurotiomycetes</taxon>
        <taxon>Eurotiomycetidae</taxon>
        <taxon>Eurotiales</taxon>
        <taxon>Aspergillaceae</taxon>
        <taxon>Aspergillus</taxon>
        <taxon>Aspergillus subgen. Nidulantes</taxon>
    </lineage>
</organism>
<evidence type="ECO:0000256" key="1">
    <source>
        <dbReference type="ARBA" id="ARBA00008416"/>
    </source>
</evidence>
<dbReference type="InterPro" id="IPR008778">
    <property type="entry name" value="Pirin_C_dom"/>
</dbReference>
<evidence type="ECO:0000313" key="5">
    <source>
        <dbReference type="EMBL" id="KAL2851919.1"/>
    </source>
</evidence>
<dbReference type="Proteomes" id="UP001610446">
    <property type="component" value="Unassembled WGS sequence"/>
</dbReference>
<dbReference type="PIRSF" id="PIRSF006232">
    <property type="entry name" value="Pirin"/>
    <property type="match status" value="1"/>
</dbReference>
<dbReference type="InterPro" id="IPR012093">
    <property type="entry name" value="Pirin"/>
</dbReference>
<protein>
    <submittedName>
        <fullName evidence="5">RmlC-like cupin domain-containing protein</fullName>
    </submittedName>
</protein>
<name>A0ABR4KI04_9EURO</name>
<feature type="domain" description="Pirin N-terminal" evidence="3">
    <location>
        <begin position="25"/>
        <end position="122"/>
    </location>
</feature>
<comment type="similarity">
    <text evidence="1 2">Belongs to the pirin family.</text>
</comment>
<sequence length="304" mass="33496">MSMSIYRAIRASFLAVEKREGIGGRVRRAIGVPKLRNLSPFVLLDQFIIPPGAGFPEHPHRGQETITYILQGSLDHEDFTGNAGTIKAGDLQFMTAGRGIMHAEIPRPTADGSATIGLQLWVDLPRQLKNVEPRYRDLRASEIPTVVVDDGKVAVKVISGKSYGVDSVKDLAYTPVWILDVEIKPGGTFTQVIPDTWNAFTYTLDGTTNFVSSEEVLPIEQYHTVVFETTGRSVSARVPPDAKEGSCFILIEGAPLDQEIVQYGPFVVNSLNEAKQAVTDFQLCQNGFERAQGWESDVGKKFRK</sequence>
<dbReference type="InterPro" id="IPR011051">
    <property type="entry name" value="RmlC_Cupin_sf"/>
</dbReference>
<evidence type="ECO:0000313" key="6">
    <source>
        <dbReference type="Proteomes" id="UP001610446"/>
    </source>
</evidence>
<comment type="caution">
    <text evidence="5">The sequence shown here is derived from an EMBL/GenBank/DDBJ whole genome shotgun (WGS) entry which is preliminary data.</text>
</comment>
<dbReference type="InterPro" id="IPR003829">
    <property type="entry name" value="Pirin_N_dom"/>
</dbReference>
<dbReference type="InterPro" id="IPR014710">
    <property type="entry name" value="RmlC-like_jellyroll"/>
</dbReference>
<dbReference type="PANTHER" id="PTHR13903:SF8">
    <property type="entry name" value="PIRIN"/>
    <property type="match status" value="1"/>
</dbReference>
<dbReference type="CDD" id="cd02247">
    <property type="entry name" value="cupin_pirin_C"/>
    <property type="match status" value="1"/>
</dbReference>
<dbReference type="Pfam" id="PF05726">
    <property type="entry name" value="Pirin_C"/>
    <property type="match status" value="1"/>
</dbReference>
<gene>
    <name evidence="5" type="ORF">BJY01DRAFT_260474</name>
</gene>